<dbReference type="Proteomes" id="UP001418222">
    <property type="component" value="Unassembled WGS sequence"/>
</dbReference>
<dbReference type="PANTHER" id="PTHR33696:SF1">
    <property type="entry name" value="T22J18.15"/>
    <property type="match status" value="1"/>
</dbReference>
<gene>
    <name evidence="2" type="ORF">KSP39_PZI003533</name>
</gene>
<evidence type="ECO:0000256" key="1">
    <source>
        <dbReference type="SAM" id="MobiDB-lite"/>
    </source>
</evidence>
<evidence type="ECO:0000313" key="2">
    <source>
        <dbReference type="EMBL" id="KAK8950978.1"/>
    </source>
</evidence>
<proteinExistence type="predicted"/>
<sequence>MLLKSHGDDRIIPLPAAIGSMNPILSSPTSILNNEDLAASPPSAQLSDYQKPRRPDSRTPSFSTSASSMSCSPSSFLISPYESPFHSSIPSSSAVPFSWERQPGIPKFPDVAAGRGDKEAKFLPLPPPLRSTTGYCRRRRSDAGEDDPFFAALSQCAKDCSPTSEDDMDALGWSRSAGKSVGIWRRTLIANRIGLVSLYGSCKTACSVSDAIIVVPRSSRRAAGSYGRMNMRSE</sequence>
<feature type="region of interest" description="Disordered" evidence="1">
    <location>
        <begin position="33"/>
        <end position="70"/>
    </location>
</feature>
<dbReference type="EMBL" id="JBBWWQ010000003">
    <property type="protein sequence ID" value="KAK8950978.1"/>
    <property type="molecule type" value="Genomic_DNA"/>
</dbReference>
<evidence type="ECO:0000313" key="3">
    <source>
        <dbReference type="Proteomes" id="UP001418222"/>
    </source>
</evidence>
<name>A0AAP0BTW6_9ASPA</name>
<dbReference type="AlphaFoldDB" id="A0AAP0BTW6"/>
<protein>
    <submittedName>
        <fullName evidence="2">Uncharacterized protein</fullName>
    </submittedName>
</protein>
<feature type="compositionally biased region" description="Low complexity" evidence="1">
    <location>
        <begin position="58"/>
        <end position="70"/>
    </location>
</feature>
<accession>A0AAP0BTW6</accession>
<comment type="caution">
    <text evidence="2">The sequence shown here is derived from an EMBL/GenBank/DDBJ whole genome shotgun (WGS) entry which is preliminary data.</text>
</comment>
<dbReference type="PANTHER" id="PTHR33696">
    <property type="entry name" value="T22J18.15-RELATED"/>
    <property type="match status" value="1"/>
</dbReference>
<reference evidence="2 3" key="1">
    <citation type="journal article" date="2022" name="Nat. Plants">
        <title>Genomes of leafy and leafless Platanthera orchids illuminate the evolution of mycoheterotrophy.</title>
        <authorList>
            <person name="Li M.H."/>
            <person name="Liu K.W."/>
            <person name="Li Z."/>
            <person name="Lu H.C."/>
            <person name="Ye Q.L."/>
            <person name="Zhang D."/>
            <person name="Wang J.Y."/>
            <person name="Li Y.F."/>
            <person name="Zhong Z.M."/>
            <person name="Liu X."/>
            <person name="Yu X."/>
            <person name="Liu D.K."/>
            <person name="Tu X.D."/>
            <person name="Liu B."/>
            <person name="Hao Y."/>
            <person name="Liao X.Y."/>
            <person name="Jiang Y.T."/>
            <person name="Sun W.H."/>
            <person name="Chen J."/>
            <person name="Chen Y.Q."/>
            <person name="Ai Y."/>
            <person name="Zhai J.W."/>
            <person name="Wu S.S."/>
            <person name="Zhou Z."/>
            <person name="Hsiao Y.Y."/>
            <person name="Wu W.L."/>
            <person name="Chen Y.Y."/>
            <person name="Lin Y.F."/>
            <person name="Hsu J.L."/>
            <person name="Li C.Y."/>
            <person name="Wang Z.W."/>
            <person name="Zhao X."/>
            <person name="Zhong W.Y."/>
            <person name="Ma X.K."/>
            <person name="Ma L."/>
            <person name="Huang J."/>
            <person name="Chen G.Z."/>
            <person name="Huang M.Z."/>
            <person name="Huang L."/>
            <person name="Peng D.H."/>
            <person name="Luo Y.B."/>
            <person name="Zou S.Q."/>
            <person name="Chen S.P."/>
            <person name="Lan S."/>
            <person name="Tsai W.C."/>
            <person name="Van de Peer Y."/>
            <person name="Liu Z.J."/>
        </authorList>
    </citation>
    <scope>NUCLEOTIDE SEQUENCE [LARGE SCALE GENOMIC DNA]</scope>
    <source>
        <strain evidence="2">Lor287</strain>
    </source>
</reference>
<keyword evidence="3" id="KW-1185">Reference proteome</keyword>
<organism evidence="2 3">
    <name type="scientific">Platanthera zijinensis</name>
    <dbReference type="NCBI Taxonomy" id="2320716"/>
    <lineage>
        <taxon>Eukaryota</taxon>
        <taxon>Viridiplantae</taxon>
        <taxon>Streptophyta</taxon>
        <taxon>Embryophyta</taxon>
        <taxon>Tracheophyta</taxon>
        <taxon>Spermatophyta</taxon>
        <taxon>Magnoliopsida</taxon>
        <taxon>Liliopsida</taxon>
        <taxon>Asparagales</taxon>
        <taxon>Orchidaceae</taxon>
        <taxon>Orchidoideae</taxon>
        <taxon>Orchideae</taxon>
        <taxon>Orchidinae</taxon>
        <taxon>Platanthera</taxon>
    </lineage>
</organism>